<dbReference type="EMBL" id="CM056741">
    <property type="protein sequence ID" value="KAJ8685660.1"/>
    <property type="molecule type" value="Genomic_DNA"/>
</dbReference>
<evidence type="ECO:0000313" key="2">
    <source>
        <dbReference type="Proteomes" id="UP001239111"/>
    </source>
</evidence>
<comment type="caution">
    <text evidence="1">The sequence shown here is derived from an EMBL/GenBank/DDBJ whole genome shotgun (WGS) entry which is preliminary data.</text>
</comment>
<organism evidence="1 2">
    <name type="scientific">Eretmocerus hayati</name>
    <dbReference type="NCBI Taxonomy" id="131215"/>
    <lineage>
        <taxon>Eukaryota</taxon>
        <taxon>Metazoa</taxon>
        <taxon>Ecdysozoa</taxon>
        <taxon>Arthropoda</taxon>
        <taxon>Hexapoda</taxon>
        <taxon>Insecta</taxon>
        <taxon>Pterygota</taxon>
        <taxon>Neoptera</taxon>
        <taxon>Endopterygota</taxon>
        <taxon>Hymenoptera</taxon>
        <taxon>Apocrita</taxon>
        <taxon>Proctotrupomorpha</taxon>
        <taxon>Chalcidoidea</taxon>
        <taxon>Aphelinidae</taxon>
        <taxon>Aphelininae</taxon>
        <taxon>Eretmocerus</taxon>
    </lineage>
</organism>
<proteinExistence type="predicted"/>
<evidence type="ECO:0000313" key="1">
    <source>
        <dbReference type="EMBL" id="KAJ8685660.1"/>
    </source>
</evidence>
<protein>
    <submittedName>
        <fullName evidence="1">Uncharacterized protein</fullName>
    </submittedName>
</protein>
<keyword evidence="2" id="KW-1185">Reference proteome</keyword>
<accession>A0ACC2PPZ3</accession>
<gene>
    <name evidence="1" type="ORF">QAD02_021453</name>
</gene>
<sequence>MCPTCRLTLTEHSKDKTSRPLPKMPDYKDMKLLLTRSRDGICNCYIRLTGRNVGHWKIVTGRGHKRKSDTQIDVLNGLFGSLSIANLPTNHVDDNEDKNQIKICKKCRCEIGKGKSHPCNSSTNLVKNTVKAIDDSSGAQKQKVVSTMLKKQISQINGCQDHGSLKIRNCELSLRTGGPEMRVVPNGSKVKPATFDSESLDNFRISTGVSMNHMIKMTSFIRHTTGEKSIPVNYRAHLSEKSKALESLCKAEIHEFDVEVTPVLKREKRPIIYADAQELLEYVLEERSIIGDFNIKVLCDSGQGFLKLSMSVFPRTQPISDDSDDIELEPKRCSFKKQSKLTGVHKLLMIGIVPPVKETYENLRLLSNLTEINNLPYKFLADFKLYHIVNGQQTARSTYPCIYCNITLNDLKDIGGNVAKKDDGLVCAPEPSTADNDLGNLEHESFKANNNRDNPMKSMKSLRTYGDLKKRS</sequence>
<reference evidence="1" key="1">
    <citation type="submission" date="2023-04" db="EMBL/GenBank/DDBJ databases">
        <title>A chromosome-level genome assembly of the parasitoid wasp Eretmocerus hayati.</title>
        <authorList>
            <person name="Zhong Y."/>
            <person name="Liu S."/>
            <person name="Liu Y."/>
        </authorList>
    </citation>
    <scope>NUCLEOTIDE SEQUENCE</scope>
    <source>
        <strain evidence="1">ZJU_SS_LIU_2023</strain>
    </source>
</reference>
<name>A0ACC2PPZ3_9HYME</name>
<dbReference type="Proteomes" id="UP001239111">
    <property type="component" value="Chromosome 1"/>
</dbReference>